<protein>
    <recommendedName>
        <fullName evidence="7">Ribosomal protein S21</fullName>
    </recommendedName>
</protein>
<reference evidence="5" key="1">
    <citation type="journal article" date="2021" name="IMA Fungus">
        <title>Genomic characterization of three marine fungi, including Emericellopsis atlantica sp. nov. with signatures of a generalist lifestyle and marine biomass degradation.</title>
        <authorList>
            <person name="Hagestad O.C."/>
            <person name="Hou L."/>
            <person name="Andersen J.H."/>
            <person name="Hansen E.H."/>
            <person name="Altermark B."/>
            <person name="Li C."/>
            <person name="Kuhnert E."/>
            <person name="Cox R.J."/>
            <person name="Crous P.W."/>
            <person name="Spatafora J.W."/>
            <person name="Lail K."/>
            <person name="Amirebrahimi M."/>
            <person name="Lipzen A."/>
            <person name="Pangilinan J."/>
            <person name="Andreopoulos W."/>
            <person name="Hayes R.D."/>
            <person name="Ng V."/>
            <person name="Grigoriev I.V."/>
            <person name="Jackson S.A."/>
            <person name="Sutton T.D.S."/>
            <person name="Dobson A.D.W."/>
            <person name="Rama T."/>
        </authorList>
    </citation>
    <scope>NUCLEOTIDE SEQUENCE</scope>
    <source>
        <strain evidence="5">TRa3180A</strain>
    </source>
</reference>
<dbReference type="Pfam" id="PF01165">
    <property type="entry name" value="Ribosomal_S21"/>
    <property type="match status" value="1"/>
</dbReference>
<gene>
    <name evidence="5" type="ORF">BJ878DRAFT_510105</name>
</gene>
<evidence type="ECO:0000256" key="1">
    <source>
        <dbReference type="ARBA" id="ARBA00006640"/>
    </source>
</evidence>
<keyword evidence="6" id="KW-1185">Reference proteome</keyword>
<organism evidence="5 6">
    <name type="scientific">Calycina marina</name>
    <dbReference type="NCBI Taxonomy" id="1763456"/>
    <lineage>
        <taxon>Eukaryota</taxon>
        <taxon>Fungi</taxon>
        <taxon>Dikarya</taxon>
        <taxon>Ascomycota</taxon>
        <taxon>Pezizomycotina</taxon>
        <taxon>Leotiomycetes</taxon>
        <taxon>Helotiales</taxon>
        <taxon>Pezizellaceae</taxon>
        <taxon>Calycina</taxon>
    </lineage>
</organism>
<evidence type="ECO:0008006" key="7">
    <source>
        <dbReference type="Google" id="ProtNLM"/>
    </source>
</evidence>
<dbReference type="GO" id="GO:0003735">
    <property type="term" value="F:structural constituent of ribosome"/>
    <property type="evidence" value="ECO:0007669"/>
    <property type="project" value="InterPro"/>
</dbReference>
<dbReference type="AlphaFoldDB" id="A0A9P8CE03"/>
<dbReference type="PANTHER" id="PTHR41237:SF1">
    <property type="entry name" value="SMALL RIBOSOMAL SUBUNIT PROTEIN BS21M"/>
    <property type="match status" value="1"/>
</dbReference>
<evidence type="ECO:0000256" key="3">
    <source>
        <dbReference type="ARBA" id="ARBA00023274"/>
    </source>
</evidence>
<feature type="compositionally biased region" description="Polar residues" evidence="4">
    <location>
        <begin position="40"/>
        <end position="53"/>
    </location>
</feature>
<keyword evidence="3" id="KW-0687">Ribonucleoprotein</keyword>
<dbReference type="PANTHER" id="PTHR41237">
    <property type="entry name" value="37S RIBOSOMAL PROTEIN MRP21, MITOCHONDRIAL"/>
    <property type="match status" value="1"/>
</dbReference>
<keyword evidence="2" id="KW-0689">Ribosomal protein</keyword>
<comment type="caution">
    <text evidence="5">The sequence shown here is derived from an EMBL/GenBank/DDBJ whole genome shotgun (WGS) entry which is preliminary data.</text>
</comment>
<name>A0A9P8CE03_9HELO</name>
<evidence type="ECO:0000313" key="5">
    <source>
        <dbReference type="EMBL" id="KAG9243583.1"/>
    </source>
</evidence>
<evidence type="ECO:0000256" key="4">
    <source>
        <dbReference type="SAM" id="MobiDB-lite"/>
    </source>
</evidence>
<evidence type="ECO:0000313" key="6">
    <source>
        <dbReference type="Proteomes" id="UP000887226"/>
    </source>
</evidence>
<sequence>MELRRVADALLRCPNSIATTLVTPTSTIRWQAARQLSCRTPQNHITQRSFSNSRPRDAYKFGSTTRSAAPPTESSVRTSGSESAQNIESRYGKDSTAARSGWLSGSKPARNQPRPEILNGSATTSDSILKAINAKNGNASNRSMDVSAMKTPLNDSGFTLQNMMKSKPNNKKKMNMVLKPSLGRTIEVGGMGGGSIDVARGFRLLEQSCARNKVRSDFTKQRFHERPGLKRKRLVRERWRRRFMEGFQEAISKVREMRRQGW</sequence>
<dbReference type="GO" id="GO:0070124">
    <property type="term" value="P:mitochondrial translational initiation"/>
    <property type="evidence" value="ECO:0007669"/>
    <property type="project" value="TreeGrafter"/>
</dbReference>
<dbReference type="OrthoDB" id="2501249at2759"/>
<feature type="region of interest" description="Disordered" evidence="4">
    <location>
        <begin position="40"/>
        <end position="122"/>
    </location>
</feature>
<evidence type="ECO:0000256" key="2">
    <source>
        <dbReference type="ARBA" id="ARBA00022980"/>
    </source>
</evidence>
<feature type="compositionally biased region" description="Polar residues" evidence="4">
    <location>
        <begin position="62"/>
        <end position="88"/>
    </location>
</feature>
<dbReference type="InterPro" id="IPR052837">
    <property type="entry name" value="Mitoribosomal_bS21"/>
</dbReference>
<accession>A0A9P8CE03</accession>
<dbReference type="InterPro" id="IPR001911">
    <property type="entry name" value="Ribosomal_bS21"/>
</dbReference>
<dbReference type="Proteomes" id="UP000887226">
    <property type="component" value="Unassembled WGS sequence"/>
</dbReference>
<dbReference type="GO" id="GO:0005763">
    <property type="term" value="C:mitochondrial small ribosomal subunit"/>
    <property type="evidence" value="ECO:0007669"/>
    <property type="project" value="TreeGrafter"/>
</dbReference>
<dbReference type="EMBL" id="MU253966">
    <property type="protein sequence ID" value="KAG9243583.1"/>
    <property type="molecule type" value="Genomic_DNA"/>
</dbReference>
<proteinExistence type="inferred from homology"/>
<comment type="similarity">
    <text evidence="1">Belongs to the bacterial ribosomal protein bS21 family.</text>
</comment>